<evidence type="ECO:0000256" key="2">
    <source>
        <dbReference type="SAM" id="SignalP"/>
    </source>
</evidence>
<dbReference type="AlphaFoldDB" id="A0A9W8EAD4"/>
<feature type="compositionally biased region" description="Polar residues" evidence="1">
    <location>
        <begin position="42"/>
        <end position="53"/>
    </location>
</feature>
<feature type="region of interest" description="Disordered" evidence="1">
    <location>
        <begin position="79"/>
        <end position="98"/>
    </location>
</feature>
<gene>
    <name evidence="3" type="ORF">H4R34_005294</name>
</gene>
<feature type="region of interest" description="Disordered" evidence="1">
    <location>
        <begin position="42"/>
        <end position="73"/>
    </location>
</feature>
<name>A0A9W8EAD4_9FUNG</name>
<organism evidence="3 4">
    <name type="scientific">Dimargaris verticillata</name>
    <dbReference type="NCBI Taxonomy" id="2761393"/>
    <lineage>
        <taxon>Eukaryota</taxon>
        <taxon>Fungi</taxon>
        <taxon>Fungi incertae sedis</taxon>
        <taxon>Zoopagomycota</taxon>
        <taxon>Kickxellomycotina</taxon>
        <taxon>Dimargaritomycetes</taxon>
        <taxon>Dimargaritales</taxon>
        <taxon>Dimargaritaceae</taxon>
        <taxon>Dimargaris</taxon>
    </lineage>
</organism>
<feature type="compositionally biased region" description="Polar residues" evidence="1">
    <location>
        <begin position="88"/>
        <end position="98"/>
    </location>
</feature>
<feature type="non-terminal residue" evidence="3">
    <location>
        <position position="337"/>
    </location>
</feature>
<sequence length="337" mass="36796">MLRIPALATVGVVSLLAHFHSAGAMYKQPEYTPGYFADYNQAYSEQPSDNGSSDIHGPVPFPDTPQSIWQPLGANDGLDSALPPFGSASEQQSDTSQLSLSNAYTSIPMPYDPAPAHEPYPYEDPYLPLYAACASAVPQPWMSQQPLAITDPWGFTPYVGEIPVDPLQWTNQMHLANSEPSAYTPYSPVSASELYSPENEYLPVYTPTQYPPVTTGAQYHLVDPNMPVHTANYGASNQLINTGSTMERNAKSTYDPASADTPPDLPPKLNDAMKNLSLQKQKGNGGQKVDGVRRTPDLTKALPGKELRHAVEAELRQIPKSKRPKSYIVPKNMGYLS</sequence>
<evidence type="ECO:0000256" key="1">
    <source>
        <dbReference type="SAM" id="MobiDB-lite"/>
    </source>
</evidence>
<evidence type="ECO:0000313" key="4">
    <source>
        <dbReference type="Proteomes" id="UP001151582"/>
    </source>
</evidence>
<accession>A0A9W8EAD4</accession>
<comment type="caution">
    <text evidence="3">The sequence shown here is derived from an EMBL/GenBank/DDBJ whole genome shotgun (WGS) entry which is preliminary data.</text>
</comment>
<feature type="signal peptide" evidence="2">
    <location>
        <begin position="1"/>
        <end position="24"/>
    </location>
</feature>
<dbReference type="Proteomes" id="UP001151582">
    <property type="component" value="Unassembled WGS sequence"/>
</dbReference>
<evidence type="ECO:0000313" key="3">
    <source>
        <dbReference type="EMBL" id="KAJ1972776.1"/>
    </source>
</evidence>
<feature type="chain" id="PRO_5040988491" evidence="2">
    <location>
        <begin position="25"/>
        <end position="337"/>
    </location>
</feature>
<keyword evidence="4" id="KW-1185">Reference proteome</keyword>
<dbReference type="EMBL" id="JANBQB010000968">
    <property type="protein sequence ID" value="KAJ1972776.1"/>
    <property type="molecule type" value="Genomic_DNA"/>
</dbReference>
<proteinExistence type="predicted"/>
<reference evidence="3" key="1">
    <citation type="submission" date="2022-07" db="EMBL/GenBank/DDBJ databases">
        <title>Phylogenomic reconstructions and comparative analyses of Kickxellomycotina fungi.</title>
        <authorList>
            <person name="Reynolds N.K."/>
            <person name="Stajich J.E."/>
            <person name="Barry K."/>
            <person name="Grigoriev I.V."/>
            <person name="Crous P."/>
            <person name="Smith M.E."/>
        </authorList>
    </citation>
    <scope>NUCLEOTIDE SEQUENCE</scope>
    <source>
        <strain evidence="3">RSA 567</strain>
    </source>
</reference>
<protein>
    <submittedName>
        <fullName evidence="3">Uncharacterized protein</fullName>
    </submittedName>
</protein>
<keyword evidence="2" id="KW-0732">Signal</keyword>